<dbReference type="InterPro" id="IPR006692">
    <property type="entry name" value="Beta-prop_COPA/B_2nd"/>
</dbReference>
<gene>
    <name evidence="17" type="ORF">NEOLI_005024</name>
</gene>
<dbReference type="Pfam" id="PF04053">
    <property type="entry name" value="B-prop_COPA_B_2nd"/>
    <property type="match status" value="1"/>
</dbReference>
<comment type="caution">
    <text evidence="17">The sequence shown here is derived from an EMBL/GenBank/DDBJ whole genome shotgun (WGS) entry which is preliminary data.</text>
</comment>
<dbReference type="GO" id="GO:0008298">
    <property type="term" value="P:intracellular mRNA localization"/>
    <property type="evidence" value="ECO:0007669"/>
    <property type="project" value="EnsemblFungi"/>
</dbReference>
<dbReference type="InterPro" id="IPR001680">
    <property type="entry name" value="WD40_rpt"/>
</dbReference>
<dbReference type="GO" id="GO:0006891">
    <property type="term" value="P:intra-Golgi vesicle-mediated transport"/>
    <property type="evidence" value="ECO:0007669"/>
    <property type="project" value="TreeGrafter"/>
</dbReference>
<dbReference type="GO" id="GO:0006890">
    <property type="term" value="P:retrograde vesicle-mediated transport, Golgi to endoplasmic reticulum"/>
    <property type="evidence" value="ECO:0007669"/>
    <property type="project" value="EnsemblFungi"/>
</dbReference>
<feature type="domain" description="J" evidence="16">
    <location>
        <begin position="704"/>
        <end position="768"/>
    </location>
</feature>
<keyword evidence="9" id="KW-0653">Protein transport</keyword>
<dbReference type="PROSITE" id="PS50076">
    <property type="entry name" value="DNAJ_2"/>
    <property type="match status" value="1"/>
</dbReference>
<dbReference type="SUPFAM" id="SSF50978">
    <property type="entry name" value="WD40 repeat-like"/>
    <property type="match status" value="2"/>
</dbReference>
<evidence type="ECO:0000256" key="11">
    <source>
        <dbReference type="ARBA" id="ARBA00023136"/>
    </source>
</evidence>
<dbReference type="AlphaFoldDB" id="A0A1U7LJF8"/>
<dbReference type="EMBL" id="LXFE01002756">
    <property type="protein sequence ID" value="OLL22779.1"/>
    <property type="molecule type" value="Genomic_DNA"/>
</dbReference>
<keyword evidence="7" id="KW-0677">Repeat</keyword>
<keyword evidence="11" id="KW-0472">Membrane</keyword>
<dbReference type="CDD" id="cd00200">
    <property type="entry name" value="WD40"/>
    <property type="match status" value="1"/>
</dbReference>
<protein>
    <recommendedName>
        <fullName evidence="13">Beta'-coat protein</fullName>
    </recommendedName>
</protein>
<dbReference type="Gene3D" id="1.10.287.110">
    <property type="entry name" value="DnaJ domain"/>
    <property type="match status" value="1"/>
</dbReference>
<dbReference type="FunFam" id="1.25.40.470:FF:000001">
    <property type="entry name" value="Coatomer subunit beta"/>
    <property type="match status" value="1"/>
</dbReference>
<dbReference type="GO" id="GO:0005198">
    <property type="term" value="F:structural molecule activity"/>
    <property type="evidence" value="ECO:0007669"/>
    <property type="project" value="UniProtKB-UniRule"/>
</dbReference>
<evidence type="ECO:0000256" key="4">
    <source>
        <dbReference type="ARBA" id="ARBA00022448"/>
    </source>
</evidence>
<evidence type="ECO:0000256" key="14">
    <source>
        <dbReference type="PROSITE-ProRule" id="PRU00221"/>
    </source>
</evidence>
<dbReference type="PRINTS" id="PR00320">
    <property type="entry name" value="GPROTEINBRPT"/>
</dbReference>
<organism evidence="17 18">
    <name type="scientific">Neolecta irregularis (strain DAH-3)</name>
    <dbReference type="NCBI Taxonomy" id="1198029"/>
    <lineage>
        <taxon>Eukaryota</taxon>
        <taxon>Fungi</taxon>
        <taxon>Dikarya</taxon>
        <taxon>Ascomycota</taxon>
        <taxon>Taphrinomycotina</taxon>
        <taxon>Neolectales</taxon>
        <taxon>Neolectaceae</taxon>
        <taxon>Neolecta</taxon>
    </lineage>
</organism>
<dbReference type="SUPFAM" id="SSF46565">
    <property type="entry name" value="Chaperone J-domain"/>
    <property type="match status" value="1"/>
</dbReference>
<dbReference type="GO" id="GO:0000139">
    <property type="term" value="C:Golgi membrane"/>
    <property type="evidence" value="ECO:0007669"/>
    <property type="project" value="UniProtKB-SubCell"/>
</dbReference>
<dbReference type="InterPro" id="IPR020472">
    <property type="entry name" value="WD40_PAC1"/>
</dbReference>
<evidence type="ECO:0000256" key="8">
    <source>
        <dbReference type="ARBA" id="ARBA00022892"/>
    </source>
</evidence>
<dbReference type="PROSITE" id="PS50294">
    <property type="entry name" value="WD_REPEATS_REGION"/>
    <property type="match status" value="3"/>
</dbReference>
<feature type="compositionally biased region" description="Basic and acidic residues" evidence="15">
    <location>
        <begin position="822"/>
        <end position="851"/>
    </location>
</feature>
<dbReference type="CDD" id="cd06257">
    <property type="entry name" value="DnaJ"/>
    <property type="match status" value="1"/>
</dbReference>
<dbReference type="InterPro" id="IPR015943">
    <property type="entry name" value="WD40/YVTN_repeat-like_dom_sf"/>
</dbReference>
<evidence type="ECO:0000256" key="12">
    <source>
        <dbReference type="ARBA" id="ARBA00023329"/>
    </source>
</evidence>
<dbReference type="CDD" id="cd22947">
    <property type="entry name" value="Coatomer_WDAD_beta-like"/>
    <property type="match status" value="1"/>
</dbReference>
<dbReference type="PANTHER" id="PTHR19876:SF2">
    <property type="entry name" value="COATOMER SUBUNIT BETA"/>
    <property type="match status" value="1"/>
</dbReference>
<keyword evidence="18" id="KW-1185">Reference proteome</keyword>
<dbReference type="PROSITE" id="PS50082">
    <property type="entry name" value="WD_REPEATS_2"/>
    <property type="match status" value="3"/>
</dbReference>
<sequence>MTIKLWNWDLDWKCAMTFEGHSHYVMGLAINLKDPNTFASACLDRTVKVWNLSTSSPNYTLDAHEKGVNSVDYYQAADKPFLVTTGDDRTVKIWDYQTKALIQTLEGHTNNVSFACFHPGLPIIISGGEDGSIKIWHSSTYRLQQTLNYGLERAWCVGYLRGSNAVALGFDEGAVVVKLGREEPAVSMDLQGKIIWAKNLDVSTATIKDDNSIVDGSKYPVSARDLGSTEIYPTSLLHSPNGRFVSVCGDGEYIIYTALAWRNKSFGQAIDFVWAADSSSYATRENASTVKIFKNFKEKSVLDVPYAADGIFGGELIAVKGTGCVGFYQWETGKLVRRIDVVAKGVYWNESADLVAICSDDSFYILRYDPSCSDEFDPEEGIERSFTLLHTTNDIVSSAIFLGDAFIYTTASKLNYLVGEQVNTVTHFDGTMFLLGYLHGRVWLADKDISVSGWKLTREVLEYMTFIGRGDMDSANEMLARIDKSEINKVARFLESLGHDELALQIASDVELQFDLSLKLNKLYVAKEIAEKERSESKWRLLGDSALKVWDFVTAKEAFEKAGDLGTLLLLGTSTGDKHGLEDLSKRAAGVGKNNIAFAASLSIGDVDGCVDILMNAGRAEEAGLFAKTYGSKRLDQAMGMWKKKLEDAGKADIAARLGTLPYLRLLPMAKTTADEVEQILAKEASEYTKDLEVDRILLSFRLDAYAILDLQPGVTDADIKMAFRKKSLLIHPDKTSNPKAPDAFDLLKKAQSELEDPKIRKRLDECIEDARGILIQEKGWDIHNPLLTSDEFKYEWRTKTQEVLVQDELRRRRKRQIQMAEEGREREQAEREIEERKRRRQQEKAWEETRDGRIDSWRTFQKNGIKKGKKKQKVLG</sequence>
<dbReference type="GO" id="GO:0006886">
    <property type="term" value="P:intracellular protein transport"/>
    <property type="evidence" value="ECO:0007669"/>
    <property type="project" value="UniProtKB-UniRule"/>
</dbReference>
<evidence type="ECO:0000256" key="5">
    <source>
        <dbReference type="ARBA" id="ARBA00022490"/>
    </source>
</evidence>
<dbReference type="GO" id="GO:0006888">
    <property type="term" value="P:endoplasmic reticulum to Golgi vesicle-mediated transport"/>
    <property type="evidence" value="ECO:0007669"/>
    <property type="project" value="EnsemblFungi"/>
</dbReference>
<evidence type="ECO:0000256" key="15">
    <source>
        <dbReference type="SAM" id="MobiDB-lite"/>
    </source>
</evidence>
<name>A0A1U7LJF8_NEOID</name>
<evidence type="ECO:0000256" key="3">
    <source>
        <dbReference type="ARBA" id="ARBA00010844"/>
    </source>
</evidence>
<dbReference type="InterPro" id="IPR036322">
    <property type="entry name" value="WD40_repeat_dom_sf"/>
</dbReference>
<dbReference type="InterPro" id="IPR036869">
    <property type="entry name" value="J_dom_sf"/>
</dbReference>
<evidence type="ECO:0000313" key="17">
    <source>
        <dbReference type="EMBL" id="OLL22779.1"/>
    </source>
</evidence>
<dbReference type="PANTHER" id="PTHR19876">
    <property type="entry name" value="COATOMER"/>
    <property type="match status" value="1"/>
</dbReference>
<evidence type="ECO:0000256" key="2">
    <source>
        <dbReference type="ARBA" id="ARBA00004347"/>
    </source>
</evidence>
<dbReference type="Pfam" id="PF00226">
    <property type="entry name" value="DnaJ"/>
    <property type="match status" value="1"/>
</dbReference>
<dbReference type="Pfam" id="PF00400">
    <property type="entry name" value="WD40"/>
    <property type="match status" value="3"/>
</dbReference>
<keyword evidence="5" id="KW-0963">Cytoplasm</keyword>
<dbReference type="OrthoDB" id="10261470at2759"/>
<evidence type="ECO:0000313" key="18">
    <source>
        <dbReference type="Proteomes" id="UP000186594"/>
    </source>
</evidence>
<dbReference type="GO" id="GO:0043130">
    <property type="term" value="F:ubiquitin binding"/>
    <property type="evidence" value="ECO:0007669"/>
    <property type="project" value="EnsemblFungi"/>
</dbReference>
<evidence type="ECO:0000256" key="6">
    <source>
        <dbReference type="ARBA" id="ARBA00022574"/>
    </source>
</evidence>
<dbReference type="Proteomes" id="UP000186594">
    <property type="component" value="Unassembled WGS sequence"/>
</dbReference>
<dbReference type="SMART" id="SM00320">
    <property type="entry name" value="WD40"/>
    <property type="match status" value="3"/>
</dbReference>
<feature type="region of interest" description="Disordered" evidence="15">
    <location>
        <begin position="818"/>
        <end position="851"/>
    </location>
</feature>
<accession>A0A1U7LJF8</accession>
<reference evidence="17 18" key="1">
    <citation type="submission" date="2016-04" db="EMBL/GenBank/DDBJ databases">
        <title>Evolutionary innovation and constraint leading to complex multicellularity in the Ascomycota.</title>
        <authorList>
            <person name="Cisse O."/>
            <person name="Nguyen A."/>
            <person name="Hewitt D.A."/>
            <person name="Jedd G."/>
            <person name="Stajich J.E."/>
        </authorList>
    </citation>
    <scope>NUCLEOTIDE SEQUENCE [LARGE SCALE GENOMIC DNA]</scope>
    <source>
        <strain evidence="17 18">DAH-3</strain>
    </source>
</reference>
<keyword evidence="12" id="KW-0968">Cytoplasmic vesicle</keyword>
<keyword evidence="6 14" id="KW-0853">WD repeat</keyword>
<dbReference type="Pfam" id="PF23953">
    <property type="entry name" value="TPR_COPA_B"/>
    <property type="match status" value="1"/>
</dbReference>
<evidence type="ECO:0000256" key="13">
    <source>
        <dbReference type="ARBA" id="ARBA00032920"/>
    </source>
</evidence>
<comment type="similarity">
    <text evidence="3">Belongs to the WD repeat COPB2 family.</text>
</comment>
<dbReference type="InterPro" id="IPR050844">
    <property type="entry name" value="Coatomer_complex_subunit"/>
</dbReference>
<dbReference type="InterPro" id="IPR056176">
    <property type="entry name" value="TPR_COPA_B"/>
</dbReference>
<keyword evidence="4" id="KW-0813">Transport</keyword>
<dbReference type="Gene3D" id="2.130.10.10">
    <property type="entry name" value="YVTN repeat-like/Quinoprotein amine dehydrogenase"/>
    <property type="match status" value="1"/>
</dbReference>
<evidence type="ECO:0000256" key="7">
    <source>
        <dbReference type="ARBA" id="ARBA00022737"/>
    </source>
</evidence>
<dbReference type="GO" id="GO:0030126">
    <property type="term" value="C:COPI vesicle coat"/>
    <property type="evidence" value="ECO:0007669"/>
    <property type="project" value="EnsemblFungi"/>
</dbReference>
<evidence type="ECO:0000256" key="10">
    <source>
        <dbReference type="ARBA" id="ARBA00023034"/>
    </source>
</evidence>
<dbReference type="Gene3D" id="1.25.40.470">
    <property type="match status" value="1"/>
</dbReference>
<feature type="repeat" description="WD" evidence="14">
    <location>
        <begin position="18"/>
        <end position="60"/>
    </location>
</feature>
<dbReference type="InterPro" id="IPR001623">
    <property type="entry name" value="DnaJ_domain"/>
</dbReference>
<keyword evidence="8" id="KW-0931">ER-Golgi transport</keyword>
<dbReference type="OMA" id="KSYGQCV"/>
<comment type="subcellular location">
    <subcellularLocation>
        <location evidence="2">Cytoplasmic vesicle</location>
        <location evidence="2">COPI-coated vesicle membrane</location>
        <topology evidence="2">Peripheral membrane protein</topology>
        <orientation evidence="2">Cytoplasmic side</orientation>
    </subcellularLocation>
    <subcellularLocation>
        <location evidence="1">Golgi apparatus membrane</location>
        <topology evidence="1">Peripheral membrane protein</topology>
        <orientation evidence="1">Cytoplasmic side</orientation>
    </subcellularLocation>
</comment>
<evidence type="ECO:0000256" key="1">
    <source>
        <dbReference type="ARBA" id="ARBA00004255"/>
    </source>
</evidence>
<feature type="region of interest" description="Disordered" evidence="15">
    <location>
        <begin position="858"/>
        <end position="877"/>
    </location>
</feature>
<dbReference type="GO" id="GO:0032511">
    <property type="term" value="P:late endosome to vacuole transport via multivesicular body sorting pathway"/>
    <property type="evidence" value="ECO:0007669"/>
    <property type="project" value="EnsemblFungi"/>
</dbReference>
<dbReference type="SMART" id="SM00271">
    <property type="entry name" value="DnaJ"/>
    <property type="match status" value="1"/>
</dbReference>
<feature type="repeat" description="WD" evidence="14">
    <location>
        <begin position="61"/>
        <end position="104"/>
    </location>
</feature>
<evidence type="ECO:0000256" key="9">
    <source>
        <dbReference type="ARBA" id="ARBA00022927"/>
    </source>
</evidence>
<feature type="repeat" description="WD" evidence="14">
    <location>
        <begin position="105"/>
        <end position="146"/>
    </location>
</feature>
<proteinExistence type="inferred from homology"/>
<feature type="compositionally biased region" description="Basic residues" evidence="15">
    <location>
        <begin position="865"/>
        <end position="877"/>
    </location>
</feature>
<dbReference type="STRING" id="1198029.A0A1U7LJF8"/>
<evidence type="ECO:0000259" key="16">
    <source>
        <dbReference type="PROSITE" id="PS50076"/>
    </source>
</evidence>
<keyword evidence="10" id="KW-0333">Golgi apparatus</keyword>